<dbReference type="AlphaFoldDB" id="A0A8J2S125"/>
<keyword evidence="5" id="KW-0943">RNA-mediated gene silencing</keyword>
<evidence type="ECO:0000313" key="10">
    <source>
        <dbReference type="EMBL" id="CAH0107246.1"/>
    </source>
</evidence>
<dbReference type="GO" id="GO:0003723">
    <property type="term" value="F:RNA binding"/>
    <property type="evidence" value="ECO:0007669"/>
    <property type="project" value="UniProtKB-KW"/>
</dbReference>
<dbReference type="Pfam" id="PF23278">
    <property type="entry name" value="Piwi_N"/>
    <property type="match status" value="1"/>
</dbReference>
<keyword evidence="3" id="KW-0963">Cytoplasm</keyword>
<dbReference type="PANTHER" id="PTHR22891">
    <property type="entry name" value="EUKARYOTIC TRANSLATION INITIATION FACTOR 2C"/>
    <property type="match status" value="1"/>
</dbReference>
<feature type="domain" description="Piwi" evidence="9">
    <location>
        <begin position="610"/>
        <end position="911"/>
    </location>
</feature>
<dbReference type="Pfam" id="PF02171">
    <property type="entry name" value="Piwi"/>
    <property type="match status" value="1"/>
</dbReference>
<evidence type="ECO:0000256" key="4">
    <source>
        <dbReference type="ARBA" id="ARBA00022884"/>
    </source>
</evidence>
<evidence type="ECO:0000256" key="7">
    <source>
        <dbReference type="SAM" id="MobiDB-lite"/>
    </source>
</evidence>
<accession>A0A8J2S125</accession>
<dbReference type="InterPro" id="IPR036085">
    <property type="entry name" value="PAZ_dom_sf"/>
</dbReference>
<gene>
    <name evidence="10" type="ORF">DGAL_LOCUS10537</name>
</gene>
<evidence type="ECO:0000256" key="5">
    <source>
        <dbReference type="ARBA" id="ARBA00023158"/>
    </source>
</evidence>
<dbReference type="PROSITE" id="PS50821">
    <property type="entry name" value="PAZ"/>
    <property type="match status" value="1"/>
</dbReference>
<dbReference type="InterPro" id="IPR003100">
    <property type="entry name" value="PAZ_dom"/>
</dbReference>
<dbReference type="CDD" id="cd04658">
    <property type="entry name" value="Piwi_piwi-like_Euk"/>
    <property type="match status" value="1"/>
</dbReference>
<dbReference type="Proteomes" id="UP000789390">
    <property type="component" value="Unassembled WGS sequence"/>
</dbReference>
<keyword evidence="2" id="KW-0217">Developmental protein</keyword>
<evidence type="ECO:0000256" key="3">
    <source>
        <dbReference type="ARBA" id="ARBA00022490"/>
    </source>
</evidence>
<feature type="compositionally biased region" description="Pro residues" evidence="7">
    <location>
        <begin position="109"/>
        <end position="124"/>
    </location>
</feature>
<feature type="compositionally biased region" description="Basic and acidic residues" evidence="7">
    <location>
        <begin position="15"/>
        <end position="28"/>
    </location>
</feature>
<feature type="compositionally biased region" description="Low complexity" evidence="7">
    <location>
        <begin position="93"/>
        <end position="108"/>
    </location>
</feature>
<evidence type="ECO:0000313" key="11">
    <source>
        <dbReference type="Proteomes" id="UP000789390"/>
    </source>
</evidence>
<dbReference type="OrthoDB" id="445936at2759"/>
<comment type="subcellular location">
    <subcellularLocation>
        <location evidence="1">Cytoplasm</location>
    </subcellularLocation>
</comment>
<dbReference type="InterPro" id="IPR003165">
    <property type="entry name" value="Piwi"/>
</dbReference>
<dbReference type="FunFam" id="2.170.260.10:FF:000003">
    <property type="entry name" value="Piwi-like RNA-mediated gene silencing 2"/>
    <property type="match status" value="1"/>
</dbReference>
<evidence type="ECO:0000256" key="1">
    <source>
        <dbReference type="ARBA" id="ARBA00004496"/>
    </source>
</evidence>
<proteinExistence type="inferred from homology"/>
<dbReference type="SUPFAM" id="SSF53098">
    <property type="entry name" value="Ribonuclease H-like"/>
    <property type="match status" value="1"/>
</dbReference>
<dbReference type="InterPro" id="IPR012337">
    <property type="entry name" value="RNaseH-like_sf"/>
</dbReference>
<keyword evidence="4" id="KW-0694">RNA-binding</keyword>
<dbReference type="EMBL" id="CAKKLH010000257">
    <property type="protein sequence ID" value="CAH0107246.1"/>
    <property type="molecule type" value="Genomic_DNA"/>
</dbReference>
<keyword evidence="11" id="KW-1185">Reference proteome</keyword>
<feature type="region of interest" description="Disordered" evidence="7">
    <location>
        <begin position="1"/>
        <end position="148"/>
    </location>
</feature>
<dbReference type="GO" id="GO:0005737">
    <property type="term" value="C:cytoplasm"/>
    <property type="evidence" value="ECO:0007669"/>
    <property type="project" value="UniProtKB-SubCell"/>
</dbReference>
<comment type="similarity">
    <text evidence="6">Belongs to the argonaute family. Piwi subfamily.</text>
</comment>
<dbReference type="SUPFAM" id="SSF101690">
    <property type="entry name" value="PAZ domain"/>
    <property type="match status" value="1"/>
</dbReference>
<evidence type="ECO:0000259" key="9">
    <source>
        <dbReference type="PROSITE" id="PS50822"/>
    </source>
</evidence>
<dbReference type="SMART" id="SM00949">
    <property type="entry name" value="PAZ"/>
    <property type="match status" value="1"/>
</dbReference>
<dbReference type="SMART" id="SM00950">
    <property type="entry name" value="Piwi"/>
    <property type="match status" value="1"/>
</dbReference>
<reference evidence="10" key="1">
    <citation type="submission" date="2021-11" db="EMBL/GenBank/DDBJ databases">
        <authorList>
            <person name="Schell T."/>
        </authorList>
    </citation>
    <scope>NUCLEOTIDE SEQUENCE</scope>
    <source>
        <strain evidence="10">M5</strain>
    </source>
</reference>
<dbReference type="Gene3D" id="3.30.420.10">
    <property type="entry name" value="Ribonuclease H-like superfamily/Ribonuclease H"/>
    <property type="match status" value="1"/>
</dbReference>
<evidence type="ECO:0000256" key="2">
    <source>
        <dbReference type="ARBA" id="ARBA00022473"/>
    </source>
</evidence>
<dbReference type="GO" id="GO:0034587">
    <property type="term" value="P:piRNA processing"/>
    <property type="evidence" value="ECO:0007669"/>
    <property type="project" value="UniProtKB-ARBA"/>
</dbReference>
<evidence type="ECO:0000259" key="8">
    <source>
        <dbReference type="PROSITE" id="PS50821"/>
    </source>
</evidence>
<dbReference type="Gene3D" id="2.170.260.10">
    <property type="entry name" value="paz domain"/>
    <property type="match status" value="1"/>
</dbReference>
<organism evidence="10 11">
    <name type="scientific">Daphnia galeata</name>
    <dbReference type="NCBI Taxonomy" id="27404"/>
    <lineage>
        <taxon>Eukaryota</taxon>
        <taxon>Metazoa</taxon>
        <taxon>Ecdysozoa</taxon>
        <taxon>Arthropoda</taxon>
        <taxon>Crustacea</taxon>
        <taxon>Branchiopoda</taxon>
        <taxon>Diplostraca</taxon>
        <taxon>Cladocera</taxon>
        <taxon>Anomopoda</taxon>
        <taxon>Daphniidae</taxon>
        <taxon>Daphnia</taxon>
    </lineage>
</organism>
<name>A0A8J2S125_9CRUS</name>
<protein>
    <submittedName>
        <fullName evidence="10">Uncharacterized protein</fullName>
    </submittedName>
</protein>
<feature type="domain" description="PAZ" evidence="8">
    <location>
        <begin position="335"/>
        <end position="446"/>
    </location>
</feature>
<comment type="caution">
    <text evidence="10">The sequence shown here is derived from an EMBL/GenBank/DDBJ whole genome shotgun (WGS) entry which is preliminary data.</text>
</comment>
<sequence>MDPAGRARGRSRGRGRGEEPDTLTRRPDLAQQHGTAPYPTQPPHLAGRSRGGMSQESEGRGHGPPSSFATSGSGGRATSGSSSRDTPQEPPYGGSAPGRASSAPRGGPAAPPTVPSARAPPPGVVAPRGAGDAAASMGRGASRGREQRDVQIFTRPSAEFVKLGKIGSPIPVTSNYFELIKRPDMHLLQYRVDFTPDVDHMGVRKALIRVHENVLGKYLFDGTLLYNVTRLPQPLELHSKRVSDGSDVMVSFRLVGEIHKEDATYTTVMNIILRRCLGMLNLTMWKRDYYDPAALTEIPQHYLNVWPGYLTTIRHHEDGFLLGVEIIHKVLRRDTALDVMDRLRQSNGDIQALCKAELLGKVVMTHYNKKTYRIDDIDFSKNPKSTFHLRKEDRDISYMEYYQTRYSLTVRNDSQPMLVSLPSRRDKNRGDDQPVYLIPELCGMTGLSDDQKKNFNLMKDVGNITRVMPDKRVEALMKFRKRLADNPKIQEELNSWGLDFAKNIVSCNARVIPAQTIQQGGNSFPTQEGDWSRNIQRSRMCVSVELQDWIIFTPTGMTQEITPFVTMMKQVGAQQGFNIPQPTMIPMQMDRTSNYVEAIRAECSRKEYSLVFCVLRAARADTYASIKKMTISEFGIPSQVITGRNIKGQPGKLMSIATKVMIQIASKLGAEPWRVGVPQTKWMVIGYDTYHDARQRKAVGAFVASINPTFSRYYSSVKIHENNEEISPSFKDHLFGALKSYYIMNEKQLPEKIIVYRDGVGAGDIARLKDTEVAALREACSDAGARTNYLGTGVYNPSIAFIVVSKRINTRFFAMGGRSPGNPPCGTVVDNKVTLNERFDFFLVSQKVTQGTVSPTSYNVIEDDTGIAPDIHQRLAYALTHLYYNWPGTLRIPAPIQYAHKLAYLVGESMMTQPHEGLNRLPYYL</sequence>
<dbReference type="CDD" id="cd02845">
    <property type="entry name" value="PAZ_piwi_like"/>
    <property type="match status" value="1"/>
</dbReference>
<dbReference type="Gene3D" id="3.40.50.2300">
    <property type="match status" value="1"/>
</dbReference>
<dbReference type="InterPro" id="IPR036397">
    <property type="entry name" value="RNaseH_sf"/>
</dbReference>
<dbReference type="PROSITE" id="PS50822">
    <property type="entry name" value="PIWI"/>
    <property type="match status" value="1"/>
</dbReference>
<dbReference type="Pfam" id="PF02170">
    <property type="entry name" value="PAZ"/>
    <property type="match status" value="1"/>
</dbReference>
<evidence type="ECO:0000256" key="6">
    <source>
        <dbReference type="ARBA" id="ARBA00038291"/>
    </source>
</evidence>
<feature type="compositionally biased region" description="Low complexity" evidence="7">
    <location>
        <begin position="125"/>
        <end position="140"/>
    </location>
</feature>